<accession>K1U6M1</accession>
<dbReference type="EMBL" id="AJWZ01001392">
    <property type="protein sequence ID" value="EKC73925.1"/>
    <property type="molecule type" value="Genomic_DNA"/>
</dbReference>
<organism evidence="9">
    <name type="scientific">human gut metagenome</name>
    <dbReference type="NCBI Taxonomy" id="408170"/>
    <lineage>
        <taxon>unclassified sequences</taxon>
        <taxon>metagenomes</taxon>
        <taxon>organismal metagenomes</taxon>
    </lineage>
</organism>
<dbReference type="AlphaFoldDB" id="K1U6M1"/>
<evidence type="ECO:0000256" key="5">
    <source>
        <dbReference type="ARBA" id="ARBA00022741"/>
    </source>
</evidence>
<dbReference type="GO" id="GO:0005524">
    <property type="term" value="F:ATP binding"/>
    <property type="evidence" value="ECO:0007669"/>
    <property type="project" value="UniProtKB-KW"/>
</dbReference>
<dbReference type="UniPathway" id="UPA00253"/>
<sequence>EEMKIGIFGGTFNPPHKGHLRLIETFADKLELDKVLVIPDKRPVHKICEDLALDSDRAELCHRTFTGKNYEVSTMEIDRDTDSYMIFTVNEILSKYKDAQLFLIIGSDMFLSFHKWYKYREIMKKCALCVMSREDEDTVKALRSYAFSTLHIYMPSNEANGIIISPSSPLEISSTEIRQKISAGEDVSDVLTKEAYEFIKERGMYGYAKK</sequence>
<dbReference type="SUPFAM" id="SSF52374">
    <property type="entry name" value="Nucleotidylyl transferase"/>
    <property type="match status" value="1"/>
</dbReference>
<feature type="domain" description="Cytidyltransferase-like" evidence="8">
    <location>
        <begin position="7"/>
        <end position="180"/>
    </location>
</feature>
<dbReference type="NCBIfam" id="TIGR00482">
    <property type="entry name" value="nicotinate (nicotinamide) nucleotide adenylyltransferase"/>
    <property type="match status" value="1"/>
</dbReference>
<evidence type="ECO:0000256" key="1">
    <source>
        <dbReference type="ARBA" id="ARBA00004790"/>
    </source>
</evidence>
<dbReference type="InterPro" id="IPR014729">
    <property type="entry name" value="Rossmann-like_a/b/a_fold"/>
</dbReference>
<evidence type="ECO:0000259" key="8">
    <source>
        <dbReference type="Pfam" id="PF01467"/>
    </source>
</evidence>
<dbReference type="EC" id="2.7.7.-" evidence="9"/>
<evidence type="ECO:0000256" key="3">
    <source>
        <dbReference type="ARBA" id="ARBA00022679"/>
    </source>
</evidence>
<evidence type="ECO:0000256" key="4">
    <source>
        <dbReference type="ARBA" id="ARBA00022695"/>
    </source>
</evidence>
<comment type="pathway">
    <text evidence="1">Cofactor biosynthesis; NAD(+) biosynthesis.</text>
</comment>
<keyword evidence="3 9" id="KW-0808">Transferase</keyword>
<evidence type="ECO:0000256" key="6">
    <source>
        <dbReference type="ARBA" id="ARBA00022840"/>
    </source>
</evidence>
<keyword evidence="4 9" id="KW-0548">Nucleotidyltransferase</keyword>
<dbReference type="InterPro" id="IPR004821">
    <property type="entry name" value="Cyt_trans-like"/>
</dbReference>
<dbReference type="Pfam" id="PF01467">
    <property type="entry name" value="CTP_transf_like"/>
    <property type="match status" value="1"/>
</dbReference>
<dbReference type="PANTHER" id="PTHR39321:SF3">
    <property type="entry name" value="PHOSPHOPANTETHEINE ADENYLYLTRANSFERASE"/>
    <property type="match status" value="1"/>
</dbReference>
<comment type="caution">
    <text evidence="9">The sequence shown here is derived from an EMBL/GenBank/DDBJ whole genome shotgun (WGS) entry which is preliminary data.</text>
</comment>
<dbReference type="HAMAP" id="MF_00244">
    <property type="entry name" value="NaMN_adenylyltr"/>
    <property type="match status" value="1"/>
</dbReference>
<dbReference type="InterPro" id="IPR005248">
    <property type="entry name" value="NadD/NMNAT"/>
</dbReference>
<dbReference type="Gene3D" id="3.40.50.620">
    <property type="entry name" value="HUPs"/>
    <property type="match status" value="1"/>
</dbReference>
<keyword evidence="7" id="KW-0520">NAD</keyword>
<name>K1U6M1_9ZZZZ</name>
<keyword evidence="5" id="KW-0547">Nucleotide-binding</keyword>
<protein>
    <submittedName>
        <fullName evidence="9">Putative nicotinate-nucleotide adenylyltransferase</fullName>
        <ecNumber evidence="9">2.7.7.-</ecNumber>
    </submittedName>
</protein>
<evidence type="ECO:0000313" key="9">
    <source>
        <dbReference type="EMBL" id="EKC73925.1"/>
    </source>
</evidence>
<dbReference type="PANTHER" id="PTHR39321">
    <property type="entry name" value="NICOTINATE-NUCLEOTIDE ADENYLYLTRANSFERASE-RELATED"/>
    <property type="match status" value="1"/>
</dbReference>
<evidence type="ECO:0000256" key="2">
    <source>
        <dbReference type="ARBA" id="ARBA00022642"/>
    </source>
</evidence>
<proteinExistence type="inferred from homology"/>
<dbReference type="CDD" id="cd02165">
    <property type="entry name" value="NMNAT"/>
    <property type="match status" value="1"/>
</dbReference>
<feature type="non-terminal residue" evidence="9">
    <location>
        <position position="1"/>
    </location>
</feature>
<evidence type="ECO:0000256" key="7">
    <source>
        <dbReference type="ARBA" id="ARBA00023027"/>
    </source>
</evidence>
<keyword evidence="6" id="KW-0067">ATP-binding</keyword>
<keyword evidence="2" id="KW-0662">Pyridine nucleotide biosynthesis</keyword>
<dbReference type="GO" id="GO:0009435">
    <property type="term" value="P:NAD+ biosynthetic process"/>
    <property type="evidence" value="ECO:0007669"/>
    <property type="project" value="UniProtKB-UniPathway"/>
</dbReference>
<dbReference type="GO" id="GO:0070566">
    <property type="term" value="F:adenylyltransferase activity"/>
    <property type="evidence" value="ECO:0007669"/>
    <property type="project" value="UniProtKB-ARBA"/>
</dbReference>
<dbReference type="NCBIfam" id="TIGR00125">
    <property type="entry name" value="cyt_tran_rel"/>
    <property type="match status" value="1"/>
</dbReference>
<gene>
    <name evidence="9" type="ORF">OBE_02141</name>
</gene>
<reference evidence="9" key="1">
    <citation type="journal article" date="2013" name="Environ. Microbiol.">
        <title>Microbiota from the distal guts of lean and obese adolescents exhibit partial functional redundancy besides clear differences in community structure.</title>
        <authorList>
            <person name="Ferrer M."/>
            <person name="Ruiz A."/>
            <person name="Lanza F."/>
            <person name="Haange S.B."/>
            <person name="Oberbach A."/>
            <person name="Till H."/>
            <person name="Bargiela R."/>
            <person name="Campoy C."/>
            <person name="Segura M.T."/>
            <person name="Richter M."/>
            <person name="von Bergen M."/>
            <person name="Seifert J."/>
            <person name="Suarez A."/>
        </authorList>
    </citation>
    <scope>NUCLEOTIDE SEQUENCE</scope>
</reference>